<keyword evidence="8 9" id="KW-0051">Antiviral defense</keyword>
<proteinExistence type="inferred from homology"/>
<gene>
    <name evidence="9 10" type="primary">cas2</name>
    <name evidence="10" type="ORF">ENX07_03305</name>
</gene>
<dbReference type="CDD" id="cd09725">
    <property type="entry name" value="Cas2_I_II_III"/>
    <property type="match status" value="1"/>
</dbReference>
<evidence type="ECO:0000256" key="9">
    <source>
        <dbReference type="HAMAP-Rule" id="MF_01471"/>
    </source>
</evidence>
<evidence type="ECO:0000256" key="1">
    <source>
        <dbReference type="ARBA" id="ARBA00001946"/>
    </source>
</evidence>
<dbReference type="GO" id="GO:0043571">
    <property type="term" value="P:maintenance of CRISPR repeat elements"/>
    <property type="evidence" value="ECO:0007669"/>
    <property type="project" value="UniProtKB-UniRule"/>
</dbReference>
<dbReference type="InterPro" id="IPR021127">
    <property type="entry name" value="CRISPR_associated_Cas2"/>
</dbReference>
<dbReference type="PANTHER" id="PTHR34405">
    <property type="entry name" value="CRISPR-ASSOCIATED ENDORIBONUCLEASE CAS2"/>
    <property type="match status" value="1"/>
</dbReference>
<evidence type="ECO:0000256" key="4">
    <source>
        <dbReference type="ARBA" id="ARBA00022723"/>
    </source>
</evidence>
<sequence length="109" mass="12755">MGLRRCLFNILRLGVMKGVGDYVVVYDITSDRERAKVDRILKGFGFRVQKSVFECRLDKRAKERLIEKLSRLEIKTGFIKVYRLEYSSKNISIGEKRKKSLDDGYAFII</sequence>
<organism evidence="10">
    <name type="scientific">candidate division WOR-3 bacterium</name>
    <dbReference type="NCBI Taxonomy" id="2052148"/>
    <lineage>
        <taxon>Bacteria</taxon>
        <taxon>Bacteria division WOR-3</taxon>
    </lineage>
</organism>
<dbReference type="EC" id="3.1.-.-" evidence="9"/>
<name>A0A7C3Z1L9_UNCW3</name>
<evidence type="ECO:0000256" key="2">
    <source>
        <dbReference type="ARBA" id="ARBA00009959"/>
    </source>
</evidence>
<dbReference type="EMBL" id="DTMQ01000019">
    <property type="protein sequence ID" value="HGE99080.1"/>
    <property type="molecule type" value="Genomic_DNA"/>
</dbReference>
<dbReference type="GO" id="GO:0016787">
    <property type="term" value="F:hydrolase activity"/>
    <property type="evidence" value="ECO:0007669"/>
    <property type="project" value="UniProtKB-KW"/>
</dbReference>
<dbReference type="HAMAP" id="MF_01471">
    <property type="entry name" value="Cas2"/>
    <property type="match status" value="1"/>
</dbReference>
<keyword evidence="5 9" id="KW-0255">Endonuclease</keyword>
<protein>
    <recommendedName>
        <fullName evidence="9">CRISPR-associated endoribonuclease Cas2</fullName>
        <ecNumber evidence="9">3.1.-.-</ecNumber>
    </recommendedName>
</protein>
<evidence type="ECO:0000256" key="5">
    <source>
        <dbReference type="ARBA" id="ARBA00022759"/>
    </source>
</evidence>
<comment type="function">
    <text evidence="9">CRISPR (clustered regularly interspaced short palindromic repeat), is an adaptive immune system that provides protection against mobile genetic elements (viruses, transposable elements and conjugative plasmids). CRISPR clusters contain sequences complementary to antecedent mobile elements and target invading nucleic acids. CRISPR clusters are transcribed and processed into CRISPR RNA (crRNA). Functions as a ssRNA-specific endoribonuclease. Involved in the integration of spacer DNA into the CRISPR cassette.</text>
</comment>
<keyword evidence="4 9" id="KW-0479">Metal-binding</keyword>
<keyword evidence="3 9" id="KW-0540">Nuclease</keyword>
<evidence type="ECO:0000256" key="8">
    <source>
        <dbReference type="ARBA" id="ARBA00023118"/>
    </source>
</evidence>
<accession>A0A7C3Z1L9</accession>
<evidence type="ECO:0000256" key="6">
    <source>
        <dbReference type="ARBA" id="ARBA00022801"/>
    </source>
</evidence>
<evidence type="ECO:0000313" key="10">
    <source>
        <dbReference type="EMBL" id="HGE99080.1"/>
    </source>
</evidence>
<keyword evidence="7 9" id="KW-0460">Magnesium</keyword>
<comment type="subunit">
    <text evidence="9">Homodimer, forms a heterotetramer with a Cas1 homodimer.</text>
</comment>
<comment type="cofactor">
    <cofactor evidence="1 9">
        <name>Mg(2+)</name>
        <dbReference type="ChEBI" id="CHEBI:18420"/>
    </cofactor>
</comment>
<keyword evidence="6 9" id="KW-0378">Hydrolase</keyword>
<dbReference type="NCBIfam" id="TIGR01573">
    <property type="entry name" value="cas2"/>
    <property type="match status" value="1"/>
</dbReference>
<dbReference type="PANTHER" id="PTHR34405:SF3">
    <property type="entry name" value="CRISPR-ASSOCIATED ENDORIBONUCLEASE CAS2 3"/>
    <property type="match status" value="1"/>
</dbReference>
<feature type="binding site" evidence="9">
    <location>
        <position position="27"/>
    </location>
    <ligand>
        <name>Mg(2+)</name>
        <dbReference type="ChEBI" id="CHEBI:18420"/>
        <note>catalytic</note>
    </ligand>
</feature>
<evidence type="ECO:0000256" key="3">
    <source>
        <dbReference type="ARBA" id="ARBA00022722"/>
    </source>
</evidence>
<dbReference type="Gene3D" id="3.30.70.240">
    <property type="match status" value="1"/>
</dbReference>
<reference evidence="10" key="1">
    <citation type="journal article" date="2020" name="mSystems">
        <title>Genome- and Community-Level Interaction Insights into Carbon Utilization and Element Cycling Functions of Hydrothermarchaeota in Hydrothermal Sediment.</title>
        <authorList>
            <person name="Zhou Z."/>
            <person name="Liu Y."/>
            <person name="Xu W."/>
            <person name="Pan J."/>
            <person name="Luo Z.H."/>
            <person name="Li M."/>
        </authorList>
    </citation>
    <scope>NUCLEOTIDE SEQUENCE [LARGE SCALE GENOMIC DNA]</scope>
    <source>
        <strain evidence="10">SpSt-906</strain>
    </source>
</reference>
<dbReference type="GO" id="GO:0046872">
    <property type="term" value="F:metal ion binding"/>
    <property type="evidence" value="ECO:0007669"/>
    <property type="project" value="UniProtKB-UniRule"/>
</dbReference>
<comment type="caution">
    <text evidence="10">The sequence shown here is derived from an EMBL/GenBank/DDBJ whole genome shotgun (WGS) entry which is preliminary data.</text>
</comment>
<evidence type="ECO:0000256" key="7">
    <source>
        <dbReference type="ARBA" id="ARBA00022842"/>
    </source>
</evidence>
<dbReference type="SUPFAM" id="SSF143430">
    <property type="entry name" value="TTP0101/SSO1404-like"/>
    <property type="match status" value="1"/>
</dbReference>
<dbReference type="GO" id="GO:0051607">
    <property type="term" value="P:defense response to virus"/>
    <property type="evidence" value="ECO:0007669"/>
    <property type="project" value="UniProtKB-UniRule"/>
</dbReference>
<dbReference type="Pfam" id="PF09827">
    <property type="entry name" value="CRISPR_Cas2"/>
    <property type="match status" value="1"/>
</dbReference>
<dbReference type="GO" id="GO:0004521">
    <property type="term" value="F:RNA endonuclease activity"/>
    <property type="evidence" value="ECO:0007669"/>
    <property type="project" value="InterPro"/>
</dbReference>
<comment type="similarity">
    <text evidence="2 9">Belongs to the CRISPR-associated endoribonuclease Cas2 protein family.</text>
</comment>
<dbReference type="AlphaFoldDB" id="A0A7C3Z1L9"/>
<dbReference type="InterPro" id="IPR019199">
    <property type="entry name" value="Virulence_VapD/CRISPR_Cas2"/>
</dbReference>